<evidence type="ECO:0000313" key="2">
    <source>
        <dbReference type="Proteomes" id="UP000273143"/>
    </source>
</evidence>
<dbReference type="KEGG" id="emo:DM558_11460"/>
<keyword evidence="2" id="KW-1185">Reference proteome</keyword>
<gene>
    <name evidence="1" type="ORF">DM558_11460</name>
</gene>
<accession>A0A3Q9JMA7</accession>
<proteinExistence type="predicted"/>
<dbReference type="RefSeq" id="WP_127164111.1">
    <property type="nucleotide sequence ID" value="NZ_CP029822.1"/>
</dbReference>
<dbReference type="Proteomes" id="UP000273143">
    <property type="component" value="Chromosome"/>
</dbReference>
<organism evidence="1 2">
    <name type="scientific">Entomomonas moraniae</name>
    <dbReference type="NCBI Taxonomy" id="2213226"/>
    <lineage>
        <taxon>Bacteria</taxon>
        <taxon>Pseudomonadati</taxon>
        <taxon>Pseudomonadota</taxon>
        <taxon>Gammaproteobacteria</taxon>
        <taxon>Pseudomonadales</taxon>
        <taxon>Pseudomonadaceae</taxon>
        <taxon>Entomomonas</taxon>
    </lineage>
</organism>
<dbReference type="EMBL" id="CP029822">
    <property type="protein sequence ID" value="AZS51350.1"/>
    <property type="molecule type" value="Genomic_DNA"/>
</dbReference>
<sequence length="92" mass="10115">MKILAIAVISLLMLGCSQHSNKERDNNLCDINLNKISNYKAEFGVTTGEPELSQIRTLYQSAQNYKKAGDIKNCIASSEQALAIINNIANNN</sequence>
<protein>
    <recommendedName>
        <fullName evidence="3">Lipoprotein</fullName>
    </recommendedName>
</protein>
<evidence type="ECO:0000313" key="1">
    <source>
        <dbReference type="EMBL" id="AZS51350.1"/>
    </source>
</evidence>
<reference evidence="2" key="1">
    <citation type="submission" date="2018-06" db="EMBL/GenBank/DDBJ databases">
        <title>Complete genome of Pseudomonas insecticola strain QZS01.</title>
        <authorList>
            <person name="Wang J."/>
            <person name="Su Q."/>
        </authorList>
    </citation>
    <scope>NUCLEOTIDE SEQUENCE [LARGE SCALE GENOMIC DNA]</scope>
    <source>
        <strain evidence="2">QZS01</strain>
    </source>
</reference>
<evidence type="ECO:0008006" key="3">
    <source>
        <dbReference type="Google" id="ProtNLM"/>
    </source>
</evidence>
<name>A0A3Q9JMA7_9GAMM</name>
<dbReference type="AlphaFoldDB" id="A0A3Q9JMA7"/>
<dbReference type="PROSITE" id="PS51257">
    <property type="entry name" value="PROKAR_LIPOPROTEIN"/>
    <property type="match status" value="1"/>
</dbReference>